<accession>A0A397U6L4</accession>
<feature type="region of interest" description="Disordered" evidence="1">
    <location>
        <begin position="1"/>
        <end position="23"/>
    </location>
</feature>
<evidence type="ECO:0000313" key="3">
    <source>
        <dbReference type="Proteomes" id="UP000266673"/>
    </source>
</evidence>
<dbReference type="Proteomes" id="UP000266673">
    <property type="component" value="Unassembled WGS sequence"/>
</dbReference>
<keyword evidence="3" id="KW-1185">Reference proteome</keyword>
<name>A0A397U6L4_9GLOM</name>
<dbReference type="EMBL" id="QKWP01001995">
    <property type="protein sequence ID" value="RIB05351.1"/>
    <property type="molecule type" value="Genomic_DNA"/>
</dbReference>
<gene>
    <name evidence="2" type="ORF">C2G38_2118586</name>
</gene>
<evidence type="ECO:0000256" key="1">
    <source>
        <dbReference type="SAM" id="MobiDB-lite"/>
    </source>
</evidence>
<organism evidence="2 3">
    <name type="scientific">Gigaspora rosea</name>
    <dbReference type="NCBI Taxonomy" id="44941"/>
    <lineage>
        <taxon>Eukaryota</taxon>
        <taxon>Fungi</taxon>
        <taxon>Fungi incertae sedis</taxon>
        <taxon>Mucoromycota</taxon>
        <taxon>Glomeromycotina</taxon>
        <taxon>Glomeromycetes</taxon>
        <taxon>Diversisporales</taxon>
        <taxon>Gigasporaceae</taxon>
        <taxon>Gigaspora</taxon>
    </lineage>
</organism>
<proteinExistence type="predicted"/>
<sequence>MLLKPCPHITGRKGSKNESSVKLHKPTRNQKYVIKKKPWNTFNVQITFNKTFQHSFQ</sequence>
<reference evidence="2 3" key="1">
    <citation type="submission" date="2018-06" db="EMBL/GenBank/DDBJ databases">
        <title>Comparative genomics reveals the genomic features of Rhizophagus irregularis, R. cerebriforme, R. diaphanum and Gigaspora rosea, and their symbiotic lifestyle signature.</title>
        <authorList>
            <person name="Morin E."/>
            <person name="San Clemente H."/>
            <person name="Chen E.C.H."/>
            <person name="De La Providencia I."/>
            <person name="Hainaut M."/>
            <person name="Kuo A."/>
            <person name="Kohler A."/>
            <person name="Murat C."/>
            <person name="Tang N."/>
            <person name="Roy S."/>
            <person name="Loubradou J."/>
            <person name="Henrissat B."/>
            <person name="Grigoriev I.V."/>
            <person name="Corradi N."/>
            <person name="Roux C."/>
            <person name="Martin F.M."/>
        </authorList>
    </citation>
    <scope>NUCLEOTIDE SEQUENCE [LARGE SCALE GENOMIC DNA]</scope>
    <source>
        <strain evidence="2 3">DAOM 194757</strain>
    </source>
</reference>
<dbReference type="AlphaFoldDB" id="A0A397U6L4"/>
<evidence type="ECO:0000313" key="2">
    <source>
        <dbReference type="EMBL" id="RIB05351.1"/>
    </source>
</evidence>
<comment type="caution">
    <text evidence="2">The sequence shown here is derived from an EMBL/GenBank/DDBJ whole genome shotgun (WGS) entry which is preliminary data.</text>
</comment>
<protein>
    <submittedName>
        <fullName evidence="2">Uncharacterized protein</fullName>
    </submittedName>
</protein>